<reference evidence="1" key="1">
    <citation type="submission" date="2020-05" db="EMBL/GenBank/DDBJ databases">
        <authorList>
            <person name="Chiriac C."/>
            <person name="Salcher M."/>
            <person name="Ghai R."/>
            <person name="Kavagutti S V."/>
        </authorList>
    </citation>
    <scope>NUCLEOTIDE SEQUENCE</scope>
</reference>
<evidence type="ECO:0000313" key="1">
    <source>
        <dbReference type="EMBL" id="CAB4703417.1"/>
    </source>
</evidence>
<sequence>MTMHIPISQDVTQKNALLCIVESSPQSIRERPDCIDNFAPVLIGVLSTDPVLNPGVNLGLK</sequence>
<name>A0A6J6PXD4_9ZZZZ</name>
<accession>A0A6J6PXD4</accession>
<organism evidence="1">
    <name type="scientific">freshwater metagenome</name>
    <dbReference type="NCBI Taxonomy" id="449393"/>
    <lineage>
        <taxon>unclassified sequences</taxon>
        <taxon>metagenomes</taxon>
        <taxon>ecological metagenomes</taxon>
    </lineage>
</organism>
<dbReference type="EMBL" id="CAEZXS010000122">
    <property type="protein sequence ID" value="CAB4703417.1"/>
    <property type="molecule type" value="Genomic_DNA"/>
</dbReference>
<gene>
    <name evidence="1" type="ORF">UFOPK2582_01054</name>
</gene>
<proteinExistence type="predicted"/>
<protein>
    <submittedName>
        <fullName evidence="1">Unannotated protein</fullName>
    </submittedName>
</protein>
<dbReference type="AlphaFoldDB" id="A0A6J6PXD4"/>